<accession>A0A0D8HML5</accession>
<dbReference type="Proteomes" id="UP000032360">
    <property type="component" value="Unassembled WGS sequence"/>
</dbReference>
<keyword evidence="2" id="KW-1185">Reference proteome</keyword>
<protein>
    <submittedName>
        <fullName evidence="1">Uncharacterized protein</fullName>
    </submittedName>
</protein>
<dbReference type="AlphaFoldDB" id="A0A0D8HML5"/>
<comment type="caution">
    <text evidence="1">The sequence shown here is derived from an EMBL/GenBank/DDBJ whole genome shotgun (WGS) entry which is preliminary data.</text>
</comment>
<evidence type="ECO:0000313" key="1">
    <source>
        <dbReference type="EMBL" id="KJF18992.1"/>
    </source>
</evidence>
<proteinExistence type="predicted"/>
<reference evidence="1 2" key="1">
    <citation type="submission" date="2015-01" db="EMBL/GenBank/DDBJ databases">
        <title>Draft genome of the acidophilic iron oxidizer Acidithrix ferrooxidans strain Py-F3.</title>
        <authorList>
            <person name="Poehlein A."/>
            <person name="Eisen S."/>
            <person name="Schloemann M."/>
            <person name="Johnson B.D."/>
            <person name="Daniel R."/>
            <person name="Muehling M."/>
        </authorList>
    </citation>
    <scope>NUCLEOTIDE SEQUENCE [LARGE SCALE GENOMIC DNA]</scope>
    <source>
        <strain evidence="1 2">Py-F3</strain>
    </source>
</reference>
<sequence length="64" mass="7157">MLVDDPFEGTVAMADVRGEVALLFEVDPEDRFAIGFGSWIIRLELAFLRVSPVLFRVSTSNLNN</sequence>
<evidence type="ECO:0000313" key="2">
    <source>
        <dbReference type="Proteomes" id="UP000032360"/>
    </source>
</evidence>
<dbReference type="EMBL" id="JXYS01000001">
    <property type="protein sequence ID" value="KJF18992.1"/>
    <property type="molecule type" value="Genomic_DNA"/>
</dbReference>
<organism evidence="1 2">
    <name type="scientific">Acidithrix ferrooxidans</name>
    <dbReference type="NCBI Taxonomy" id="1280514"/>
    <lineage>
        <taxon>Bacteria</taxon>
        <taxon>Bacillati</taxon>
        <taxon>Actinomycetota</taxon>
        <taxon>Acidimicrobiia</taxon>
        <taxon>Acidimicrobiales</taxon>
        <taxon>Acidimicrobiaceae</taxon>
        <taxon>Acidithrix</taxon>
    </lineage>
</organism>
<name>A0A0D8HML5_9ACTN</name>
<gene>
    <name evidence="1" type="ORF">AXFE_00290</name>
</gene>